<dbReference type="InterPro" id="IPR008930">
    <property type="entry name" value="Terpenoid_cyclase/PrenylTrfase"/>
</dbReference>
<dbReference type="RefSeq" id="XP_027355362.1">
    <property type="nucleotide sequence ID" value="XM_027499561.1"/>
</dbReference>
<dbReference type="PANTHER" id="PTHR31225">
    <property type="entry name" value="OS04G0344100 PROTEIN-RELATED"/>
    <property type="match status" value="1"/>
</dbReference>
<evidence type="ECO:0000259" key="6">
    <source>
        <dbReference type="Pfam" id="PF03936"/>
    </source>
</evidence>
<organism evidence="7 8">
    <name type="scientific">Abrus precatorius</name>
    <name type="common">Indian licorice</name>
    <name type="synonym">Glycine abrus</name>
    <dbReference type="NCBI Taxonomy" id="3816"/>
    <lineage>
        <taxon>Eukaryota</taxon>
        <taxon>Viridiplantae</taxon>
        <taxon>Streptophyta</taxon>
        <taxon>Embryophyta</taxon>
        <taxon>Tracheophyta</taxon>
        <taxon>Spermatophyta</taxon>
        <taxon>Magnoliopsida</taxon>
        <taxon>eudicotyledons</taxon>
        <taxon>Gunneridae</taxon>
        <taxon>Pentapetalae</taxon>
        <taxon>rosids</taxon>
        <taxon>fabids</taxon>
        <taxon>Fabales</taxon>
        <taxon>Fabaceae</taxon>
        <taxon>Papilionoideae</taxon>
        <taxon>50 kb inversion clade</taxon>
        <taxon>NPAAA clade</taxon>
        <taxon>indigoferoid/millettioid clade</taxon>
        <taxon>Abreae</taxon>
        <taxon>Abrus</taxon>
    </lineage>
</organism>
<evidence type="ECO:0000256" key="2">
    <source>
        <dbReference type="ARBA" id="ARBA00022723"/>
    </source>
</evidence>
<evidence type="ECO:0000256" key="3">
    <source>
        <dbReference type="ARBA" id="ARBA00022842"/>
    </source>
</evidence>
<dbReference type="Pfam" id="PF03936">
    <property type="entry name" value="Terpene_synth_C"/>
    <property type="match status" value="1"/>
</dbReference>
<dbReference type="FunFam" id="1.10.600.10:FF:000007">
    <property type="entry name" value="Isoprene synthase, chloroplastic"/>
    <property type="match status" value="1"/>
</dbReference>
<dbReference type="GO" id="GO:0009611">
    <property type="term" value="P:response to wounding"/>
    <property type="evidence" value="ECO:0007669"/>
    <property type="project" value="UniProtKB-ARBA"/>
</dbReference>
<reference evidence="7" key="1">
    <citation type="journal article" date="2019" name="Toxins">
        <title>Detection of Abrin-Like and Prepropulchellin-Like Toxin Genes and Transcripts Using Whole Genome Sequencing and Full-Length Transcript Sequencing of Abrus precatorius.</title>
        <authorList>
            <person name="Hovde B.T."/>
            <person name="Daligault H.E."/>
            <person name="Hanschen E.R."/>
            <person name="Kunde Y.A."/>
            <person name="Johnson M.B."/>
            <person name="Starkenburg S.R."/>
            <person name="Johnson S.L."/>
        </authorList>
    </citation>
    <scope>NUCLEOTIDE SEQUENCE [LARGE SCALE GENOMIC DNA]</scope>
</reference>
<dbReference type="InterPro" id="IPR034741">
    <property type="entry name" value="Terpene_cyclase-like_1_C"/>
</dbReference>
<dbReference type="InterPro" id="IPR001906">
    <property type="entry name" value="Terpene_synth_N"/>
</dbReference>
<dbReference type="Gene3D" id="1.50.10.130">
    <property type="entry name" value="Terpene synthase, N-terminal domain"/>
    <property type="match status" value="1"/>
</dbReference>
<dbReference type="GeneID" id="113865170"/>
<dbReference type="SUPFAM" id="SSF48239">
    <property type="entry name" value="Terpenoid cyclases/Protein prenyltransferases"/>
    <property type="match status" value="1"/>
</dbReference>
<keyword evidence="7" id="KW-1185">Reference proteome</keyword>
<dbReference type="GO" id="GO:0000287">
    <property type="term" value="F:magnesium ion binding"/>
    <property type="evidence" value="ECO:0007669"/>
    <property type="project" value="InterPro"/>
</dbReference>
<dbReference type="FunFam" id="1.50.10.130:FF:000001">
    <property type="entry name" value="Isoprene synthase, chloroplastic"/>
    <property type="match status" value="1"/>
</dbReference>
<evidence type="ECO:0000313" key="8">
    <source>
        <dbReference type="RefSeq" id="XP_027355362.1"/>
    </source>
</evidence>
<dbReference type="GO" id="GO:0016102">
    <property type="term" value="P:diterpenoid biosynthetic process"/>
    <property type="evidence" value="ECO:0007669"/>
    <property type="project" value="InterPro"/>
</dbReference>
<dbReference type="Proteomes" id="UP000694853">
    <property type="component" value="Unplaced"/>
</dbReference>
<evidence type="ECO:0000313" key="7">
    <source>
        <dbReference type="Proteomes" id="UP000694853"/>
    </source>
</evidence>
<dbReference type="CDD" id="cd00684">
    <property type="entry name" value="Terpene_cyclase_plant_C1"/>
    <property type="match status" value="1"/>
</dbReference>
<keyword evidence="2" id="KW-0479">Metal-binding</keyword>
<gene>
    <name evidence="8" type="primary">LOC113865170</name>
</gene>
<name>A0A8B8LGZ7_ABRPR</name>
<dbReference type="SUPFAM" id="SSF48576">
    <property type="entry name" value="Terpenoid synthases"/>
    <property type="match status" value="1"/>
</dbReference>
<dbReference type="OrthoDB" id="1877784at2759"/>
<dbReference type="InterPro" id="IPR008949">
    <property type="entry name" value="Isoprenoid_synthase_dom_sf"/>
</dbReference>
<proteinExistence type="predicted"/>
<reference evidence="8" key="2">
    <citation type="submission" date="2025-08" db="UniProtKB">
        <authorList>
            <consortium name="RefSeq"/>
        </authorList>
    </citation>
    <scope>IDENTIFICATION</scope>
    <source>
        <tissue evidence="8">Young leaves</tissue>
    </source>
</reference>
<evidence type="ECO:0000259" key="5">
    <source>
        <dbReference type="Pfam" id="PF01397"/>
    </source>
</evidence>
<feature type="domain" description="Terpene synthase metal-binding" evidence="6">
    <location>
        <begin position="268"/>
        <end position="507"/>
    </location>
</feature>
<protein>
    <submittedName>
        <fullName evidence="8">(-)-germacrene D synthase-like</fullName>
    </submittedName>
</protein>
<dbReference type="InterPro" id="IPR044814">
    <property type="entry name" value="Terpene_cyclase_plant_C1"/>
</dbReference>
<accession>A0A8B8LGZ7</accession>
<dbReference type="PANTHER" id="PTHR31225:SF221">
    <property type="entry name" value="(-)-GERMACRENE D SYNTHASE"/>
    <property type="match status" value="1"/>
</dbReference>
<keyword evidence="4" id="KW-0456">Lyase</keyword>
<dbReference type="InterPro" id="IPR036965">
    <property type="entry name" value="Terpene_synth_N_sf"/>
</dbReference>
<dbReference type="AlphaFoldDB" id="A0A8B8LGZ7"/>
<dbReference type="InterPro" id="IPR050148">
    <property type="entry name" value="Terpene_synthase-like"/>
</dbReference>
<evidence type="ECO:0000256" key="4">
    <source>
        <dbReference type="ARBA" id="ARBA00023239"/>
    </source>
</evidence>
<evidence type="ECO:0000256" key="1">
    <source>
        <dbReference type="ARBA" id="ARBA00001946"/>
    </source>
</evidence>
<dbReference type="SFLD" id="SFLDG01019">
    <property type="entry name" value="Terpene_Cyclase_Like_1_C_Termi"/>
    <property type="match status" value="1"/>
</dbReference>
<comment type="cofactor">
    <cofactor evidence="1">
        <name>Mg(2+)</name>
        <dbReference type="ChEBI" id="CHEBI:18420"/>
    </cofactor>
</comment>
<dbReference type="SFLD" id="SFLDS00005">
    <property type="entry name" value="Isoprenoid_Synthase_Type_I"/>
    <property type="match status" value="1"/>
</dbReference>
<sequence>MSVSATSSLSPPIPIASSNFSRRSADYHPTVWGDRFIQYVLEATEVDGIIDEHFIILKEKVRKMLVPENENAIRSLEDAKLIDSIQRLGIYYHFEHEIELVLQSIHHNYVENGVITQIGDLCSLALVFRLLRQQGYHISPGIFKKFKNEEGKFNEALTTDVEGILSLYEATHLRIHGEDILDEALAFTSSHLEYMTTQLSPSLAAKVNHSLKWPLYKNLPRLVTRHYISTYEEDPSHDETLLLFAKLDFNVLQKQHQKEVGSISKWWKDLDFATKLPFARDRLVETYFWSLGVYFEPQYSLGRRIMTKVTSMASIIDDIYDVHGTFEELHLFTYAIERWDISCMDFLPEYMKICYQALLDIFKEIEQEMDKEGRAFCVIYVRNEIKRLIQAYFAEAKWLNSNYTPTVEEYMRVAQASSGYRLLTAIAFVGLGCIATEKVFQWLTSDPKLINASTKISRLMDDVVSNELEQKRGHVASALECYIRQHSVTRQDAVDELYRQVMNAWKDINEEGLEPAEVPKPLLKVVLNLSRVMHVLYNDGDCYTHSEGSTKKDIAALLLNSWPV</sequence>
<dbReference type="InterPro" id="IPR005630">
    <property type="entry name" value="Terpene_synthase_metal-bd"/>
</dbReference>
<dbReference type="Pfam" id="PF01397">
    <property type="entry name" value="Terpene_synth"/>
    <property type="match status" value="1"/>
</dbReference>
<feature type="domain" description="Terpene synthase N-terminal" evidence="5">
    <location>
        <begin position="32"/>
        <end position="211"/>
    </location>
</feature>
<dbReference type="GO" id="GO:0080027">
    <property type="term" value="P:response to herbivore"/>
    <property type="evidence" value="ECO:0007669"/>
    <property type="project" value="UniProtKB-ARBA"/>
</dbReference>
<dbReference type="KEGG" id="aprc:113865170"/>
<dbReference type="GO" id="GO:0010333">
    <property type="term" value="F:terpene synthase activity"/>
    <property type="evidence" value="ECO:0007669"/>
    <property type="project" value="InterPro"/>
</dbReference>
<dbReference type="Gene3D" id="1.10.600.10">
    <property type="entry name" value="Farnesyl Diphosphate Synthase"/>
    <property type="match status" value="1"/>
</dbReference>
<keyword evidence="3" id="KW-0460">Magnesium</keyword>